<proteinExistence type="predicted"/>
<organism evidence="3 4">
    <name type="scientific">Parabacteroides distasonis</name>
    <dbReference type="NCBI Taxonomy" id="823"/>
    <lineage>
        <taxon>Bacteria</taxon>
        <taxon>Pseudomonadati</taxon>
        <taxon>Bacteroidota</taxon>
        <taxon>Bacteroidia</taxon>
        <taxon>Bacteroidales</taxon>
        <taxon>Tannerellaceae</taxon>
        <taxon>Parabacteroides</taxon>
    </lineage>
</organism>
<keyword evidence="3" id="KW-0067">ATP-binding</keyword>
<protein>
    <submittedName>
        <fullName evidence="3">Helicase</fullName>
    </submittedName>
</protein>
<evidence type="ECO:0000259" key="2">
    <source>
        <dbReference type="Pfam" id="PF12990"/>
    </source>
</evidence>
<dbReference type="InterPro" id="IPR024450">
    <property type="entry name" value="DUF3874"/>
</dbReference>
<reference evidence="4" key="1">
    <citation type="submission" date="2017-04" db="EMBL/GenBank/DDBJ databases">
        <title>Function of individual gut microbiota members based on whole genome sequencing of pure cultures obtained from chicken caecum.</title>
        <authorList>
            <person name="Medvecky M."/>
            <person name="Cejkova D."/>
            <person name="Polansky O."/>
            <person name="Karasova D."/>
            <person name="Kubasova T."/>
            <person name="Cizek A."/>
            <person name="Rychlik I."/>
        </authorList>
    </citation>
    <scope>NUCLEOTIDE SEQUENCE [LARGE SCALE GENOMIC DNA]</scope>
    <source>
        <strain evidence="4">An199</strain>
    </source>
</reference>
<dbReference type="Pfam" id="PF05272">
    <property type="entry name" value="VapE-like_dom"/>
    <property type="match status" value="1"/>
</dbReference>
<dbReference type="Proteomes" id="UP000195950">
    <property type="component" value="Unassembled WGS sequence"/>
</dbReference>
<keyword evidence="3" id="KW-0347">Helicase</keyword>
<evidence type="ECO:0000313" key="3">
    <source>
        <dbReference type="EMBL" id="OUP21787.1"/>
    </source>
</evidence>
<evidence type="ECO:0000259" key="1">
    <source>
        <dbReference type="Pfam" id="PF05272"/>
    </source>
</evidence>
<dbReference type="AlphaFoldDB" id="A0A1Y4IN65"/>
<keyword evidence="3" id="KW-0378">Hydrolase</keyword>
<gene>
    <name evidence="3" type="ORF">B5F32_01905</name>
</gene>
<keyword evidence="3" id="KW-0547">Nucleotide-binding</keyword>
<dbReference type="EMBL" id="NFJX01000002">
    <property type="protein sequence ID" value="OUP21787.1"/>
    <property type="molecule type" value="Genomic_DNA"/>
</dbReference>
<dbReference type="GO" id="GO:0004386">
    <property type="term" value="F:helicase activity"/>
    <property type="evidence" value="ECO:0007669"/>
    <property type="project" value="UniProtKB-KW"/>
</dbReference>
<name>A0A1Y4IN65_PARDI</name>
<dbReference type="PANTHER" id="PTHR34985:SF1">
    <property type="entry name" value="SLR0554 PROTEIN"/>
    <property type="match status" value="1"/>
</dbReference>
<dbReference type="InterPro" id="IPR007936">
    <property type="entry name" value="VapE-like_dom"/>
</dbReference>
<evidence type="ECO:0000313" key="4">
    <source>
        <dbReference type="Proteomes" id="UP000195950"/>
    </source>
</evidence>
<sequence>MKIVLDFLGQLWLRLLKPNGPITAPQQAEGKARRFSDNGSIPQKSLETFLQETIEFRFNLLSEETEYRYKRSETDRFYPVTQRDLNSICMEARRTGIDCWDRDVNRFVYSREVEEYHPFRQYMERLPEWDGNDRVSDLARRVSSEPLWVEGFHRWMLALASQWMGSDRMHANSLAPILVSERQGCMKSTFCKSLMPSSLVRYYTDSVDLSGSTQMEQKLGLFGLINLDEFDRLPDRKMALLKNWMQMAGMNVRKAHAKHFHPLPRLASFIGTTNQKNLLSDPTGSRRFLCVEVQGKINCESIEHDQIYAQLKNELQKGERHWFTSGEEEAIMRSNEAFYKRPIEEDVFHACFRAACSGDLNVHPLSAASIFQILKEKNPAAMRGSTASNFGKVLTALHIERKHTRYGNLYQVVPLTLHTFHRI</sequence>
<feature type="domain" description="DUF3874" evidence="2">
    <location>
        <begin position="341"/>
        <end position="412"/>
    </location>
</feature>
<dbReference type="Pfam" id="PF12990">
    <property type="entry name" value="DUF3874"/>
    <property type="match status" value="1"/>
</dbReference>
<dbReference type="RefSeq" id="WP_164497360.1">
    <property type="nucleotide sequence ID" value="NZ_NFJX01000002.1"/>
</dbReference>
<feature type="domain" description="Virulence-associated protein E-like" evidence="1">
    <location>
        <begin position="124"/>
        <end position="338"/>
    </location>
</feature>
<dbReference type="PANTHER" id="PTHR34985">
    <property type="entry name" value="SLR0554 PROTEIN"/>
    <property type="match status" value="1"/>
</dbReference>
<accession>A0A1Y4IN65</accession>
<comment type="caution">
    <text evidence="3">The sequence shown here is derived from an EMBL/GenBank/DDBJ whole genome shotgun (WGS) entry which is preliminary data.</text>
</comment>